<name>A0A0C3BUW8_HEBCY</name>
<dbReference type="GO" id="GO:0016491">
    <property type="term" value="F:oxidoreductase activity"/>
    <property type="evidence" value="ECO:0007669"/>
    <property type="project" value="UniProtKB-KW"/>
</dbReference>
<evidence type="ECO:0000256" key="1">
    <source>
        <dbReference type="RuleBase" id="RU003682"/>
    </source>
</evidence>
<dbReference type="Gene3D" id="2.60.120.620">
    <property type="entry name" value="q2cbj1_9rhob like domain"/>
    <property type="match status" value="1"/>
</dbReference>
<keyword evidence="1" id="KW-0560">Oxidoreductase</keyword>
<keyword evidence="1" id="KW-0408">Iron</keyword>
<evidence type="ECO:0000259" key="2">
    <source>
        <dbReference type="PROSITE" id="PS51471"/>
    </source>
</evidence>
<dbReference type="PANTHER" id="PTHR33099">
    <property type="entry name" value="FE2OG DIOXYGENASE DOMAIN-CONTAINING PROTEIN"/>
    <property type="match status" value="1"/>
</dbReference>
<dbReference type="Pfam" id="PF13640">
    <property type="entry name" value="2OG-FeII_Oxy_3"/>
    <property type="match status" value="1"/>
</dbReference>
<feature type="domain" description="Fe2OG dioxygenase" evidence="2">
    <location>
        <begin position="121"/>
        <end position="228"/>
    </location>
</feature>
<dbReference type="AlphaFoldDB" id="A0A0C3BUW8"/>
<dbReference type="HOGENOM" id="CLU_019613_2_0_1"/>
<evidence type="ECO:0000313" key="3">
    <source>
        <dbReference type="EMBL" id="KIM35884.1"/>
    </source>
</evidence>
<keyword evidence="4" id="KW-1185">Reference proteome</keyword>
<sequence>MSNTIAEAHSALKTALADLHKPPYCTGTVPLDSNASILFYRSKSDSDKAEILNFNQPTDSQLDALSQACQPAPFGVDEQDVLNEAYRKAGKMEPSAFSTQFSPSSLGIVELIRETLLQGRSAKSVRVELYKLNVYGPGSFFKAHVDTPRSEDMFGSLVIVLPTNHEGGSLTFRHRGLEYVFDSAKAVALQENTTTPHVAYVAFYSDVEHEVSIVKSGYRVTLTYNLYWAKDIQPPSDNILINDARDRFKSAFDTLLKSPEFLPKGGFVGFGLAHQYPFATHSGGPRVPSRKMSEIEDELKGMDAIFKPMLSEARRH</sequence>
<dbReference type="InterPro" id="IPR044862">
    <property type="entry name" value="Pro_4_hyd_alph_FE2OG_OXY"/>
</dbReference>
<protein>
    <recommendedName>
        <fullName evidence="2">Fe2OG dioxygenase domain-containing protein</fullName>
    </recommendedName>
</protein>
<evidence type="ECO:0000313" key="4">
    <source>
        <dbReference type="Proteomes" id="UP000053424"/>
    </source>
</evidence>
<organism evidence="3 4">
    <name type="scientific">Hebeloma cylindrosporum</name>
    <dbReference type="NCBI Taxonomy" id="76867"/>
    <lineage>
        <taxon>Eukaryota</taxon>
        <taxon>Fungi</taxon>
        <taxon>Dikarya</taxon>
        <taxon>Basidiomycota</taxon>
        <taxon>Agaricomycotina</taxon>
        <taxon>Agaricomycetes</taxon>
        <taxon>Agaricomycetidae</taxon>
        <taxon>Agaricales</taxon>
        <taxon>Agaricineae</taxon>
        <taxon>Hymenogastraceae</taxon>
        <taxon>Hebeloma</taxon>
    </lineage>
</organism>
<dbReference type="InterPro" id="IPR005123">
    <property type="entry name" value="Oxoglu/Fe-dep_dioxygenase_dom"/>
</dbReference>
<dbReference type="OrthoDB" id="27483at2759"/>
<dbReference type="Proteomes" id="UP000053424">
    <property type="component" value="Unassembled WGS sequence"/>
</dbReference>
<keyword evidence="1" id="KW-0479">Metal-binding</keyword>
<dbReference type="GO" id="GO:0046872">
    <property type="term" value="F:metal ion binding"/>
    <property type="evidence" value="ECO:0007669"/>
    <property type="project" value="UniProtKB-KW"/>
</dbReference>
<dbReference type="EMBL" id="KN831812">
    <property type="protein sequence ID" value="KIM35884.1"/>
    <property type="molecule type" value="Genomic_DNA"/>
</dbReference>
<reference evidence="4" key="2">
    <citation type="submission" date="2015-01" db="EMBL/GenBank/DDBJ databases">
        <title>Evolutionary Origins and Diversification of the Mycorrhizal Mutualists.</title>
        <authorList>
            <consortium name="DOE Joint Genome Institute"/>
            <consortium name="Mycorrhizal Genomics Consortium"/>
            <person name="Kohler A."/>
            <person name="Kuo A."/>
            <person name="Nagy L.G."/>
            <person name="Floudas D."/>
            <person name="Copeland A."/>
            <person name="Barry K.W."/>
            <person name="Cichocki N."/>
            <person name="Veneault-Fourrey C."/>
            <person name="LaButti K."/>
            <person name="Lindquist E.A."/>
            <person name="Lipzen A."/>
            <person name="Lundell T."/>
            <person name="Morin E."/>
            <person name="Murat C."/>
            <person name="Riley R."/>
            <person name="Ohm R."/>
            <person name="Sun H."/>
            <person name="Tunlid A."/>
            <person name="Henrissat B."/>
            <person name="Grigoriev I.V."/>
            <person name="Hibbett D.S."/>
            <person name="Martin F."/>
        </authorList>
    </citation>
    <scope>NUCLEOTIDE SEQUENCE [LARGE SCALE GENOMIC DNA]</scope>
    <source>
        <strain evidence="4">h7</strain>
    </source>
</reference>
<dbReference type="PROSITE" id="PS51471">
    <property type="entry name" value="FE2OG_OXY"/>
    <property type="match status" value="1"/>
</dbReference>
<comment type="similarity">
    <text evidence="1">Belongs to the iron/ascorbate-dependent oxidoreductase family.</text>
</comment>
<gene>
    <name evidence="3" type="ORF">M413DRAFT_324542</name>
</gene>
<proteinExistence type="inferred from homology"/>
<dbReference type="PANTHER" id="PTHR33099:SF14">
    <property type="entry name" value="PROLYL 4-HYDROXYLASE ALPHA SUBUNIT FE(2+) 2OG DIOXYGENASE DOMAIN-CONTAINING PROTEIN"/>
    <property type="match status" value="1"/>
</dbReference>
<reference evidence="3 4" key="1">
    <citation type="submission" date="2014-04" db="EMBL/GenBank/DDBJ databases">
        <authorList>
            <consortium name="DOE Joint Genome Institute"/>
            <person name="Kuo A."/>
            <person name="Gay G."/>
            <person name="Dore J."/>
            <person name="Kohler A."/>
            <person name="Nagy L.G."/>
            <person name="Floudas D."/>
            <person name="Copeland A."/>
            <person name="Barry K.W."/>
            <person name="Cichocki N."/>
            <person name="Veneault-Fourrey C."/>
            <person name="LaButti K."/>
            <person name="Lindquist E.A."/>
            <person name="Lipzen A."/>
            <person name="Lundell T."/>
            <person name="Morin E."/>
            <person name="Murat C."/>
            <person name="Sun H."/>
            <person name="Tunlid A."/>
            <person name="Henrissat B."/>
            <person name="Grigoriev I.V."/>
            <person name="Hibbett D.S."/>
            <person name="Martin F."/>
            <person name="Nordberg H.P."/>
            <person name="Cantor M.N."/>
            <person name="Hua S.X."/>
        </authorList>
    </citation>
    <scope>NUCLEOTIDE SEQUENCE [LARGE SCALE GENOMIC DNA]</scope>
    <source>
        <strain evidence="4">h7</strain>
    </source>
</reference>
<accession>A0A0C3BUW8</accession>